<gene>
    <name evidence="1" type="ORF">BDY19DRAFT_990483</name>
</gene>
<dbReference type="Proteomes" id="UP001055072">
    <property type="component" value="Unassembled WGS sequence"/>
</dbReference>
<accession>A0ACB8UF64</accession>
<organism evidence="1 2">
    <name type="scientific">Irpex rosettiformis</name>
    <dbReference type="NCBI Taxonomy" id="378272"/>
    <lineage>
        <taxon>Eukaryota</taxon>
        <taxon>Fungi</taxon>
        <taxon>Dikarya</taxon>
        <taxon>Basidiomycota</taxon>
        <taxon>Agaricomycotina</taxon>
        <taxon>Agaricomycetes</taxon>
        <taxon>Polyporales</taxon>
        <taxon>Irpicaceae</taxon>
        <taxon>Irpex</taxon>
    </lineage>
</organism>
<evidence type="ECO:0000313" key="2">
    <source>
        <dbReference type="Proteomes" id="UP001055072"/>
    </source>
</evidence>
<evidence type="ECO:0000313" key="1">
    <source>
        <dbReference type="EMBL" id="KAI0092801.1"/>
    </source>
</evidence>
<sequence length="73" mass="7798">MFALRYVLAAFLVIHVSAVPLGDGSRLAARLPGTVTLHNEHRYVEEIRERPIGEMGAGALGDSGITLPSWSGP</sequence>
<comment type="caution">
    <text evidence="1">The sequence shown here is derived from an EMBL/GenBank/DDBJ whole genome shotgun (WGS) entry which is preliminary data.</text>
</comment>
<proteinExistence type="predicted"/>
<name>A0ACB8UF64_9APHY</name>
<reference evidence="1" key="1">
    <citation type="journal article" date="2021" name="Environ. Microbiol.">
        <title>Gene family expansions and transcriptome signatures uncover fungal adaptations to wood decay.</title>
        <authorList>
            <person name="Hage H."/>
            <person name="Miyauchi S."/>
            <person name="Viragh M."/>
            <person name="Drula E."/>
            <person name="Min B."/>
            <person name="Chaduli D."/>
            <person name="Navarro D."/>
            <person name="Favel A."/>
            <person name="Norest M."/>
            <person name="Lesage-Meessen L."/>
            <person name="Balint B."/>
            <person name="Merenyi Z."/>
            <person name="de Eugenio L."/>
            <person name="Morin E."/>
            <person name="Martinez A.T."/>
            <person name="Baldrian P."/>
            <person name="Stursova M."/>
            <person name="Martinez M.J."/>
            <person name="Novotny C."/>
            <person name="Magnuson J.K."/>
            <person name="Spatafora J.W."/>
            <person name="Maurice S."/>
            <person name="Pangilinan J."/>
            <person name="Andreopoulos W."/>
            <person name="LaButti K."/>
            <person name="Hundley H."/>
            <person name="Na H."/>
            <person name="Kuo A."/>
            <person name="Barry K."/>
            <person name="Lipzen A."/>
            <person name="Henrissat B."/>
            <person name="Riley R."/>
            <person name="Ahrendt S."/>
            <person name="Nagy L.G."/>
            <person name="Grigoriev I.V."/>
            <person name="Martin F."/>
            <person name="Rosso M.N."/>
        </authorList>
    </citation>
    <scope>NUCLEOTIDE SEQUENCE</scope>
    <source>
        <strain evidence="1">CBS 384.51</strain>
    </source>
</reference>
<protein>
    <submittedName>
        <fullName evidence="1">Uncharacterized protein</fullName>
    </submittedName>
</protein>
<keyword evidence="2" id="KW-1185">Reference proteome</keyword>
<dbReference type="EMBL" id="MU274903">
    <property type="protein sequence ID" value="KAI0092801.1"/>
    <property type="molecule type" value="Genomic_DNA"/>
</dbReference>